<dbReference type="SUPFAM" id="SSF50978">
    <property type="entry name" value="WD40 repeat-like"/>
    <property type="match status" value="1"/>
</dbReference>
<protein>
    <submittedName>
        <fullName evidence="6">Uncharacterized protein</fullName>
    </submittedName>
</protein>
<evidence type="ECO:0000256" key="5">
    <source>
        <dbReference type="SAM" id="MobiDB-lite"/>
    </source>
</evidence>
<dbReference type="PANTHER" id="PTHR22846:SF2">
    <property type="entry name" value="F-BOX-LIKE_WD REPEAT-CONTAINING PROTEIN EBI"/>
    <property type="match status" value="1"/>
</dbReference>
<dbReference type="InterPro" id="IPR045183">
    <property type="entry name" value="Ebi-like"/>
</dbReference>
<dbReference type="GO" id="GO:0003714">
    <property type="term" value="F:transcription corepressor activity"/>
    <property type="evidence" value="ECO:0007669"/>
    <property type="project" value="InterPro"/>
</dbReference>
<evidence type="ECO:0000256" key="4">
    <source>
        <dbReference type="ARBA" id="ARBA00023242"/>
    </source>
</evidence>
<name>A0A976SLB1_THEOR</name>
<dbReference type="GO" id="GO:0006357">
    <property type="term" value="P:regulation of transcription by RNA polymerase II"/>
    <property type="evidence" value="ECO:0007669"/>
    <property type="project" value="TreeGrafter"/>
</dbReference>
<sequence>MFSNSSGSFCRSQEFPYNYGHTDLSNSSVENVHTRYKILLYRKGLNHAKDKSSLNWIKILDLSGDVDQLSEEQMSEDATSLNNESDVWANGSNHESIGNEKDSLDSKHIQNCFKKKDETIADNVVQNGEENSKIWGKLLGNINGSLSSKAPNNDDLHLAVGPYFLKGNRINFREGEYYVILRKVPDHCSCVCTDASGPDETHTSHSAYYEICGIVNEKIDFRHRPNFYSTADESQFQEYYLYLSDCKNSNWFMLKVDDEILDKILQEEAYFKIVRAGENDESKKAVLCILNSTYYIERIELAGTLLLFFSPLDLGGDTDQENLLVIAGSSKYAYGLVKSNPIFESLPKVKSMDTASLLDQTPISDLEILDFILGKYEEYPCYYLYQTDGTIRYMGQYLFGEFAVRVIQTIPMYFSNNTAEKKRIAELTVGDVWKMMNQYSDVFEFVPSEVFNVATVFQMLLQVSDLTDTFATMEGYLSMMMSDEVYSCNVKLNLFKIQKLVSWCLVSSNYHKDMDYHSYVYHIDNILFNKAVPSYVFDELLEYLVNMESENGNQHLLEYRSCIQFYYKNLTFSEVATLLNESGSRDAFEDKTSTIFDRTGLSLFAMEELDFNFSWALNKLPCLNYGIYRTNTKGMTNLRFVNSMNSLLAICRCPLALHIAHLSEKMVSITEGSRCVLKIYPMVKYESLRDTLSELFKLKNSWHLEVLENKLSSFFKEKPAIDILTGAPDYHGRLLITKEVNSKNYRNKNEIVEFKHETVEEWRRTKVELKPIKEESYIIINWNVPVKLGQTHGLPLSHSNFTHTDDKDQLDKSNVNNNSSAVKSDFDLSNTGFTPEDMLETNSSLFQVNHPVYVGPPQRRLSDKWQLYGYHKLFEYKSSNLSTTCHFNPTYPGYVLKIVENAPSSLYKLNDNGKASICEILLPHAKLSSNKYDPGVTTSSKWRPDGVALCTGHSDGNVNLWSMEGHYMTSVRVEAPVTAVAFSGNRAYWNEVDAADVPYYIAVGSATGEVLLYKVEKNKFKLFKRYSHTTCVTDVEWKSSTVVSSTSMGGNLVLYDVSSDTSKELMLSSVNNVPFMEWDYYGRYLAMVDDTEILKVYKPKENEVDGDLVLLSGHKAKLIGASWYSGTFEKSSCRICTIAMDKQMIVWDVAAECLVMSLALDQMPTTVSVSPNDSLVAIGSYGNSVKMYALPNLTLVCSFYDQTVPTNVSWSADRQHLLYNVFNLQRTLIVPLNTLSSIQSD</sequence>
<evidence type="ECO:0000256" key="3">
    <source>
        <dbReference type="ARBA" id="ARBA00022737"/>
    </source>
</evidence>
<organism evidence="6 7">
    <name type="scientific">Theileria orientalis</name>
    <dbReference type="NCBI Taxonomy" id="68886"/>
    <lineage>
        <taxon>Eukaryota</taxon>
        <taxon>Sar</taxon>
        <taxon>Alveolata</taxon>
        <taxon>Apicomplexa</taxon>
        <taxon>Aconoidasida</taxon>
        <taxon>Piroplasmida</taxon>
        <taxon>Theileriidae</taxon>
        <taxon>Theileria</taxon>
    </lineage>
</organism>
<feature type="compositionally biased region" description="Low complexity" evidence="5">
    <location>
        <begin position="812"/>
        <end position="823"/>
    </location>
</feature>
<keyword evidence="2" id="KW-0853">WD repeat</keyword>
<proteinExistence type="predicted"/>
<accession>A0A976SLB1</accession>
<evidence type="ECO:0000313" key="6">
    <source>
        <dbReference type="EMBL" id="UVC54658.1"/>
    </source>
</evidence>
<dbReference type="EMBL" id="CP056068">
    <property type="protein sequence ID" value="UVC54658.1"/>
    <property type="molecule type" value="Genomic_DNA"/>
</dbReference>
<dbReference type="SMART" id="SM00320">
    <property type="entry name" value="WD40"/>
    <property type="match status" value="5"/>
</dbReference>
<dbReference type="InterPro" id="IPR001680">
    <property type="entry name" value="WD40_rpt"/>
</dbReference>
<comment type="subcellular location">
    <subcellularLocation>
        <location evidence="1">Nucleus</location>
    </subcellularLocation>
</comment>
<evidence type="ECO:0000256" key="1">
    <source>
        <dbReference type="ARBA" id="ARBA00004123"/>
    </source>
</evidence>
<dbReference type="InterPro" id="IPR036322">
    <property type="entry name" value="WD40_repeat_dom_sf"/>
</dbReference>
<dbReference type="PANTHER" id="PTHR22846">
    <property type="entry name" value="WD40 REPEAT PROTEIN"/>
    <property type="match status" value="1"/>
</dbReference>
<dbReference type="Gene3D" id="2.130.10.10">
    <property type="entry name" value="YVTN repeat-like/Quinoprotein amine dehydrogenase"/>
    <property type="match status" value="1"/>
</dbReference>
<keyword evidence="4" id="KW-0539">Nucleus</keyword>
<keyword evidence="3" id="KW-0677">Repeat</keyword>
<reference evidence="6" key="1">
    <citation type="submission" date="2022-07" db="EMBL/GenBank/DDBJ databases">
        <title>Evaluation of T. orientalis genome assembly methods using nanopore sequencing and analysis of variation between genomes.</title>
        <authorList>
            <person name="Yam J."/>
            <person name="Micallef M.L."/>
            <person name="Liu M."/>
            <person name="Djordjevic S.P."/>
            <person name="Bogema D.R."/>
            <person name="Jenkins C."/>
        </authorList>
    </citation>
    <scope>NUCLEOTIDE SEQUENCE</scope>
    <source>
        <strain evidence="6">Fish Creek</strain>
    </source>
</reference>
<dbReference type="InterPro" id="IPR015943">
    <property type="entry name" value="WD40/YVTN_repeat-like_dom_sf"/>
</dbReference>
<dbReference type="AlphaFoldDB" id="A0A976SLB1"/>
<dbReference type="GO" id="GO:0000118">
    <property type="term" value="C:histone deacetylase complex"/>
    <property type="evidence" value="ECO:0007669"/>
    <property type="project" value="TreeGrafter"/>
</dbReference>
<gene>
    <name evidence="6" type="ORF">MACJ_003627</name>
</gene>
<evidence type="ECO:0000256" key="2">
    <source>
        <dbReference type="ARBA" id="ARBA00022574"/>
    </source>
</evidence>
<dbReference type="Proteomes" id="UP000244803">
    <property type="component" value="Chromosome 2"/>
</dbReference>
<evidence type="ECO:0000313" key="7">
    <source>
        <dbReference type="Proteomes" id="UP000244803"/>
    </source>
</evidence>
<feature type="region of interest" description="Disordered" evidence="5">
    <location>
        <begin position="799"/>
        <end position="823"/>
    </location>
</feature>